<dbReference type="RefSeq" id="WP_003416903.1">
    <property type="nucleotide sequence ID" value="NZ_AP025558.1"/>
</dbReference>
<evidence type="ECO:0000256" key="5">
    <source>
        <dbReference type="ARBA" id="ARBA00022989"/>
    </source>
</evidence>
<accession>A0A031WCH0</accession>
<evidence type="ECO:0000313" key="12">
    <source>
        <dbReference type="EMBL" id="HBH1542100.1"/>
    </source>
</evidence>
<evidence type="ECO:0000313" key="21">
    <source>
        <dbReference type="Proteomes" id="UP000411588"/>
    </source>
</evidence>
<evidence type="ECO:0000256" key="1">
    <source>
        <dbReference type="ARBA" id="ARBA00004651"/>
    </source>
</evidence>
<dbReference type="EMBL" id="CAAJVP010000004">
    <property type="protein sequence ID" value="VHY00140.1"/>
    <property type="molecule type" value="Genomic_DNA"/>
</dbReference>
<dbReference type="Pfam" id="PF00528">
    <property type="entry name" value="BPD_transp_1"/>
    <property type="match status" value="1"/>
</dbReference>
<feature type="transmembrane region" description="Helical" evidence="7">
    <location>
        <begin position="197"/>
        <end position="215"/>
    </location>
</feature>
<evidence type="ECO:0000313" key="17">
    <source>
        <dbReference type="EMBL" id="VHY00140.1"/>
    </source>
</evidence>
<reference evidence="12" key="4">
    <citation type="submission" date="2021-06" db="EMBL/GenBank/DDBJ databases">
        <authorList>
            <consortium name="NCBI Pathogen Detection Project"/>
        </authorList>
    </citation>
    <scope>NUCLEOTIDE SEQUENCE</scope>
    <source>
        <strain evidence="13">Clostridioides</strain>
        <strain evidence="12">HN1000</strain>
    </source>
</reference>
<dbReference type="EMBL" id="DAEPXK010000012">
    <property type="protein sequence ID" value="HBH1542100.1"/>
    <property type="molecule type" value="Genomic_DNA"/>
</dbReference>
<evidence type="ECO:0000256" key="6">
    <source>
        <dbReference type="ARBA" id="ARBA00023136"/>
    </source>
</evidence>
<keyword evidence="6 7" id="KW-0472">Membrane</keyword>
<evidence type="ECO:0000313" key="19">
    <source>
        <dbReference type="Proteomes" id="UP000346772"/>
    </source>
</evidence>
<evidence type="ECO:0000259" key="8">
    <source>
        <dbReference type="PROSITE" id="PS50928"/>
    </source>
</evidence>
<evidence type="ECO:0000313" key="16">
    <source>
        <dbReference type="EMBL" id="VFD55570.1"/>
    </source>
</evidence>
<dbReference type="InterPro" id="IPR000515">
    <property type="entry name" value="MetI-like"/>
</dbReference>
<evidence type="ECO:0000256" key="4">
    <source>
        <dbReference type="ARBA" id="ARBA00022692"/>
    </source>
</evidence>
<dbReference type="PANTHER" id="PTHR30193">
    <property type="entry name" value="ABC TRANSPORTER PERMEASE PROTEIN"/>
    <property type="match status" value="1"/>
</dbReference>
<dbReference type="KEGG" id="pdf:CD630DERM_34160"/>
<dbReference type="GO" id="GO:0055085">
    <property type="term" value="P:transmembrane transport"/>
    <property type="evidence" value="ECO:0007669"/>
    <property type="project" value="InterPro"/>
</dbReference>
<feature type="transmembrane region" description="Helical" evidence="7">
    <location>
        <begin position="103"/>
        <end position="123"/>
    </location>
</feature>
<dbReference type="GO" id="GO:0005886">
    <property type="term" value="C:plasma membrane"/>
    <property type="evidence" value="ECO:0007669"/>
    <property type="project" value="UniProtKB-SubCell"/>
</dbReference>
<evidence type="ECO:0000313" key="11">
    <source>
        <dbReference type="EMBL" id="CDT58501.1"/>
    </source>
</evidence>
<dbReference type="EMBL" id="CAADAN010000012">
    <property type="protein sequence ID" value="VFD34329.1"/>
    <property type="molecule type" value="Genomic_DNA"/>
</dbReference>
<evidence type="ECO:0000313" key="18">
    <source>
        <dbReference type="Proteomes" id="UP000189137"/>
    </source>
</evidence>
<dbReference type="Proteomes" id="UP000189137">
    <property type="component" value="Unassembled WGS sequence"/>
</dbReference>
<protein>
    <submittedName>
        <fullName evidence="15">ABC transporter sugar-family permease</fullName>
    </submittedName>
    <submittedName>
        <fullName evidence="10">ABC transporter, permease protein</fullName>
    </submittedName>
    <submittedName>
        <fullName evidence="9">ABC-type transport system, sugar-family permease</fullName>
    </submittedName>
    <submittedName>
        <fullName evidence="14">Sn-glycerol-3-phosphate transport system permease protein ugpA</fullName>
    </submittedName>
    <submittedName>
        <fullName evidence="12">Sugar ABC transporter permease</fullName>
    </submittedName>
</protein>
<evidence type="ECO:0000313" key="20">
    <source>
        <dbReference type="Proteomes" id="UP000372533"/>
    </source>
</evidence>
<feature type="transmembrane region" description="Helical" evidence="7">
    <location>
        <begin position="9"/>
        <end position="28"/>
    </location>
</feature>
<dbReference type="Proteomes" id="UP000411588">
    <property type="component" value="Unassembled WGS sequence"/>
</dbReference>
<reference evidence="14 18" key="2">
    <citation type="submission" date="2017-02" db="EMBL/GenBank/DDBJ databases">
        <authorList>
            <consortium name="Pathogen Informatics"/>
        </authorList>
    </citation>
    <scope>NUCLEOTIDE SEQUENCE [LARGE SCALE GENOMIC DNA]</scope>
    <source>
        <strain evidence="16 19">078GUE027</strain>
        <strain evidence="21">clo34</strain>
        <strain evidence="15">Clo34</strain>
        <strain evidence="20">tl291</strain>
        <strain evidence="17">Tl291</strain>
        <strain evidence="14 18">VRECD0157</strain>
    </source>
</reference>
<dbReference type="Proteomes" id="UP000879542">
    <property type="component" value="Unassembled WGS sequence"/>
</dbReference>
<evidence type="ECO:0000313" key="14">
    <source>
        <dbReference type="EMBL" id="SJT16354.1"/>
    </source>
</evidence>
<feature type="transmembrane region" description="Helical" evidence="7">
    <location>
        <begin position="70"/>
        <end position="91"/>
    </location>
</feature>
<feature type="transmembrane region" description="Helical" evidence="7">
    <location>
        <begin position="252"/>
        <end position="279"/>
    </location>
</feature>
<keyword evidence="5 7" id="KW-1133">Transmembrane helix</keyword>
<gene>
    <name evidence="14" type="primary">ugpA_2</name>
    <name evidence="17" type="synonym">ugpA_1</name>
    <name evidence="11" type="ORF">BN1095_580052</name>
    <name evidence="9" type="ORF">BN1096_750027</name>
    <name evidence="10" type="ORF">BN1097_750027</name>
    <name evidence="12" type="ORF">KRM00_001578</name>
    <name evidence="13" type="ORF">KRQ00_002719</name>
    <name evidence="17" type="ORF">SAMEA1402366_01105</name>
    <name evidence="15" type="ORF">SAMEA1402399_03058</name>
    <name evidence="16" type="ORF">SAMEA1710456_03104</name>
    <name evidence="14" type="ORF">SAMEA3375112_03844</name>
</gene>
<dbReference type="PANTHER" id="PTHR30193:SF37">
    <property type="entry name" value="INNER MEMBRANE ABC TRANSPORTER PERMEASE PROTEIN YCJO"/>
    <property type="match status" value="1"/>
</dbReference>
<dbReference type="Proteomes" id="UP000878956">
    <property type="component" value="Unassembled WGS sequence"/>
</dbReference>
<dbReference type="SUPFAM" id="SSF161098">
    <property type="entry name" value="MetI-like"/>
    <property type="match status" value="1"/>
</dbReference>
<feature type="transmembrane region" description="Helical" evidence="7">
    <location>
        <begin position="152"/>
        <end position="176"/>
    </location>
</feature>
<dbReference type="Proteomes" id="UP000372533">
    <property type="component" value="Unassembled WGS sequence"/>
</dbReference>
<comment type="similarity">
    <text evidence="7">Belongs to the binding-protein-dependent transport system permease family.</text>
</comment>
<dbReference type="GeneID" id="66355873"/>
<evidence type="ECO:0000313" key="10">
    <source>
        <dbReference type="EMBL" id="CDS89885.1"/>
    </source>
</evidence>
<feature type="domain" description="ABC transmembrane type-1" evidence="8">
    <location>
        <begin position="66"/>
        <end position="278"/>
    </location>
</feature>
<dbReference type="EMBL" id="LK932415">
    <property type="protein sequence ID" value="CDS89885.1"/>
    <property type="molecule type" value="Genomic_DNA"/>
</dbReference>
<dbReference type="EMBL" id="CAADAT010000022">
    <property type="protein sequence ID" value="VFD55570.1"/>
    <property type="molecule type" value="Genomic_DNA"/>
</dbReference>
<comment type="subcellular location">
    <subcellularLocation>
        <location evidence="1 7">Cell membrane</location>
        <topology evidence="1 7">Multi-pass membrane protein</topology>
    </subcellularLocation>
</comment>
<dbReference type="CDD" id="cd06261">
    <property type="entry name" value="TM_PBP2"/>
    <property type="match status" value="1"/>
</dbReference>
<dbReference type="SUPFAM" id="SSF160964">
    <property type="entry name" value="MalF N-terminal region-like"/>
    <property type="match status" value="1"/>
</dbReference>
<sequence length="289" mass="32540">MKKQFNKAYLYITPAIIGTLLFIVYPIIKTISLSFKSGSLLSSTFENVGLNNYTELLKNPEFIQTITNTAIYTFFMVTISISLAIVLAVWLNKNSIIHNLTQSIIFTPHVISLVSVAVLWLWIMEPQYGFLNWILSTLHLPTSKWLSSESSALMSLILIGIWKTLGYNILIVLSGLKSIPNYIYEASKLDNANKITNFFKVTLPLLSPTIFFLMITTTTASFQVFDEISIMTQGGPVGSTNMLSYYIYESGFIYYDIGQASAASMFLLAIVMIATYANFRLLSKKVHYQ</sequence>
<evidence type="ECO:0000256" key="2">
    <source>
        <dbReference type="ARBA" id="ARBA00022448"/>
    </source>
</evidence>
<evidence type="ECO:0000313" key="9">
    <source>
        <dbReference type="EMBL" id="CDS89691.1"/>
    </source>
</evidence>
<dbReference type="EMBL" id="FUPS01000018">
    <property type="protein sequence ID" value="SJT16354.1"/>
    <property type="molecule type" value="Genomic_DNA"/>
</dbReference>
<name>A0A031WCH0_CLODI</name>
<dbReference type="InterPro" id="IPR035906">
    <property type="entry name" value="MetI-like_sf"/>
</dbReference>
<keyword evidence="4 7" id="KW-0812">Transmembrane</keyword>
<evidence type="ECO:0000313" key="15">
    <source>
        <dbReference type="EMBL" id="VFD34329.1"/>
    </source>
</evidence>
<dbReference type="OMA" id="LIWLVMF"/>
<dbReference type="Gene3D" id="1.10.3720.10">
    <property type="entry name" value="MetI-like"/>
    <property type="match status" value="1"/>
</dbReference>
<keyword evidence="2 7" id="KW-0813">Transport</keyword>
<organism evidence="10">
    <name type="scientific">Clostridioides difficile</name>
    <name type="common">Peptoclostridium difficile</name>
    <dbReference type="NCBI Taxonomy" id="1496"/>
    <lineage>
        <taxon>Bacteria</taxon>
        <taxon>Bacillati</taxon>
        <taxon>Bacillota</taxon>
        <taxon>Clostridia</taxon>
        <taxon>Peptostreptococcales</taxon>
        <taxon>Peptostreptococcaceae</taxon>
        <taxon>Clostridioides</taxon>
    </lineage>
</organism>
<evidence type="ECO:0000256" key="7">
    <source>
        <dbReference type="RuleBase" id="RU363032"/>
    </source>
</evidence>
<dbReference type="EMBL" id="DAEQIJ010000013">
    <property type="protein sequence ID" value="HBH2620938.1"/>
    <property type="molecule type" value="Genomic_DNA"/>
</dbReference>
<dbReference type="PROSITE" id="PS50928">
    <property type="entry name" value="ABC_TM1"/>
    <property type="match status" value="1"/>
</dbReference>
<proteinExistence type="inferred from homology"/>
<dbReference type="InterPro" id="IPR051393">
    <property type="entry name" value="ABC_transporter_permease"/>
</dbReference>
<reference evidence="10" key="1">
    <citation type="submission" date="2014-07" db="EMBL/GenBank/DDBJ databases">
        <authorList>
            <person name="Monot Marc"/>
        </authorList>
    </citation>
    <scope>NUCLEOTIDE SEQUENCE</scope>
    <source>
        <strain evidence="11">7032989</strain>
        <strain evidence="10">7032994</strain>
    </source>
</reference>
<evidence type="ECO:0000313" key="13">
    <source>
        <dbReference type="EMBL" id="HBH2620938.1"/>
    </source>
</evidence>
<keyword evidence="3" id="KW-1003">Cell membrane</keyword>
<reference evidence="12" key="3">
    <citation type="journal article" date="2018" name="Genome Biol.">
        <title>SKESA: strategic k-mer extension for scrupulous assemblies.</title>
        <authorList>
            <person name="Souvorov A."/>
            <person name="Agarwala R."/>
            <person name="Lipman D.J."/>
        </authorList>
    </citation>
    <scope>NUCLEOTIDE SEQUENCE</scope>
    <source>
        <strain evidence="13">Clostridioides</strain>
        <strain evidence="12">HN1000</strain>
    </source>
</reference>
<dbReference type="Proteomes" id="UP000346772">
    <property type="component" value="Unassembled WGS sequence"/>
</dbReference>
<evidence type="ECO:0000256" key="3">
    <source>
        <dbReference type="ARBA" id="ARBA00022475"/>
    </source>
</evidence>
<dbReference type="EMBL" id="LK933271">
    <property type="protein sequence ID" value="CDT58501.1"/>
    <property type="molecule type" value="Genomic_DNA"/>
</dbReference>
<dbReference type="EMBL" id="LK932530">
    <property type="protein sequence ID" value="CDS89691.1"/>
    <property type="molecule type" value="Genomic_DNA"/>
</dbReference>
<dbReference type="AlphaFoldDB" id="A0A031WCH0"/>
<dbReference type="PATRIC" id="fig|1496.1373.peg.1503"/>